<feature type="region of interest" description="Disordered" evidence="1">
    <location>
        <begin position="63"/>
        <end position="132"/>
    </location>
</feature>
<dbReference type="Proteomes" id="UP000095287">
    <property type="component" value="Unplaced"/>
</dbReference>
<proteinExistence type="predicted"/>
<dbReference type="WBParaSite" id="L893_g12208.t1">
    <property type="protein sequence ID" value="L893_g12208.t1"/>
    <property type="gene ID" value="L893_g12208"/>
</dbReference>
<evidence type="ECO:0000256" key="1">
    <source>
        <dbReference type="SAM" id="MobiDB-lite"/>
    </source>
</evidence>
<organism evidence="2 3">
    <name type="scientific">Steinernema glaseri</name>
    <dbReference type="NCBI Taxonomy" id="37863"/>
    <lineage>
        <taxon>Eukaryota</taxon>
        <taxon>Metazoa</taxon>
        <taxon>Ecdysozoa</taxon>
        <taxon>Nematoda</taxon>
        <taxon>Chromadorea</taxon>
        <taxon>Rhabditida</taxon>
        <taxon>Tylenchina</taxon>
        <taxon>Panagrolaimomorpha</taxon>
        <taxon>Strongyloidoidea</taxon>
        <taxon>Steinernematidae</taxon>
        <taxon>Steinernema</taxon>
    </lineage>
</organism>
<reference evidence="3" key="1">
    <citation type="submission" date="2016-11" db="UniProtKB">
        <authorList>
            <consortium name="WormBaseParasite"/>
        </authorList>
    </citation>
    <scope>IDENTIFICATION</scope>
</reference>
<protein>
    <submittedName>
        <fullName evidence="3">Uncharacterized protein</fullName>
    </submittedName>
</protein>
<keyword evidence="2" id="KW-1185">Reference proteome</keyword>
<dbReference type="AlphaFoldDB" id="A0A1I7Y2Y9"/>
<evidence type="ECO:0000313" key="3">
    <source>
        <dbReference type="WBParaSite" id="L893_g12208.t1"/>
    </source>
</evidence>
<feature type="compositionally biased region" description="Polar residues" evidence="1">
    <location>
        <begin position="83"/>
        <end position="98"/>
    </location>
</feature>
<accession>A0A1I7Y2Y9</accession>
<sequence length="132" mass="14965">MKFREWSTGDIKRIKNRNFPTCPLAFARRLCADLNYETSVIISKERHMSLLNVYSIKRLARIKKRTKESQKSQNGKGKRERNQQQINTENLRKNNNSGKGRCECCGRVDGSAASTEGSAKELSATLSDAAIR</sequence>
<name>A0A1I7Y2Y9_9BILA</name>
<evidence type="ECO:0000313" key="2">
    <source>
        <dbReference type="Proteomes" id="UP000095287"/>
    </source>
</evidence>